<dbReference type="PROSITE" id="PS50017">
    <property type="entry name" value="DEATH_DOMAIN"/>
    <property type="match status" value="1"/>
</dbReference>
<evidence type="ECO:0000259" key="2">
    <source>
        <dbReference type="PROSITE" id="PS50011"/>
    </source>
</evidence>
<feature type="compositionally biased region" description="Polar residues" evidence="1">
    <location>
        <begin position="464"/>
        <end position="492"/>
    </location>
</feature>
<dbReference type="Gene3D" id="1.10.533.10">
    <property type="entry name" value="Death Domain, Fas"/>
    <property type="match status" value="1"/>
</dbReference>
<comment type="caution">
    <text evidence="4">The sequence shown here is derived from an EMBL/GenBank/DDBJ whole genome shotgun (WGS) entry which is preliminary data.</text>
</comment>
<feature type="compositionally biased region" description="Low complexity" evidence="1">
    <location>
        <begin position="569"/>
        <end position="581"/>
    </location>
</feature>
<evidence type="ECO:0000256" key="1">
    <source>
        <dbReference type="SAM" id="MobiDB-lite"/>
    </source>
</evidence>
<dbReference type="Pfam" id="PF00531">
    <property type="entry name" value="Death"/>
    <property type="match status" value="1"/>
</dbReference>
<dbReference type="Gene3D" id="1.10.510.10">
    <property type="entry name" value="Transferase(Phosphotransferase) domain 1"/>
    <property type="match status" value="1"/>
</dbReference>
<sequence length="701" mass="78716">MPLNVSTIRKQTLQELKVGYNARRAPIDHREQGAFWDLAHVALSSETMALNLDIMKSSDLIKKERLDYGGFGEVFLCYHKTLGHVVQKTVYTGPPRNEQKSSLLEEGRLMSKLKHERVVKLLGVILEDRDYSLVMELIPKGNLLAMLQKVSVPISIKGRIILEILEGMIYLTDNQVIHKDLKPENILVDEHFHIKIADLGLATCQTWSRLTREESRRQSRGGRRSCVVAAGTLCYMAPEHLESINTRSTEKSDVYSFAIVVWVVLASQEPYENAISQDQICQCVRKGDRPDESLIPCDSPKEIITLMKKCWEHDPQKRPRFKESYDSFLPFYKNNLEKYVEKDLQSLKDLYEGPLELLEKLKTLTTEPGGIAAGLEAPSFLQRSGDSPTPLRSSELGPVEVSLEDLSLMTSGAFQVDAVPDHPSAPPNLEQKLDQELNYHKHGSYFPEQQPNLPSYLNSNPPLQTASSSNWGGDLPQQVSSVQSWSKPNPYQSPFEASVRPDYDSQMSVPLSQCGPYQQSKPLERLQSWPSDISAVGISPQTETGGSLYISQASGIQIGNNNTMHFRSMDSSSLSSQSSTSSSNTKYKELLMNYEFHSVSDEHLELVRKNVGGKWKACARKLGLTEVEIDAIEHDYARDGLAEKVHQMLERWKMKEGLQGCTVGKLCRALEHSVKADVLIELLHKSQDYTVLLNASALSLI</sequence>
<accession>A0A5N5PJJ6</accession>
<dbReference type="InterPro" id="IPR051681">
    <property type="entry name" value="Ser/Thr_Kinases-Pseudokinases"/>
</dbReference>
<feature type="domain" description="Death" evidence="3">
    <location>
        <begin position="600"/>
        <end position="686"/>
    </location>
</feature>
<dbReference type="InterPro" id="IPR008271">
    <property type="entry name" value="Ser/Thr_kinase_AS"/>
</dbReference>
<dbReference type="PROSITE" id="PS00108">
    <property type="entry name" value="PROTEIN_KINASE_ST"/>
    <property type="match status" value="1"/>
</dbReference>
<feature type="domain" description="Protein kinase" evidence="2">
    <location>
        <begin position="60"/>
        <end position="332"/>
    </location>
</feature>
<feature type="compositionally biased region" description="Polar residues" evidence="1">
    <location>
        <begin position="381"/>
        <end position="392"/>
    </location>
</feature>
<dbReference type="SUPFAM" id="SSF47986">
    <property type="entry name" value="DEATH domain"/>
    <property type="match status" value="1"/>
</dbReference>
<dbReference type="GO" id="GO:0071345">
    <property type="term" value="P:cellular response to cytokine stimulus"/>
    <property type="evidence" value="ECO:0007669"/>
    <property type="project" value="UniProtKB-ARBA"/>
</dbReference>
<reference evidence="4 5" key="1">
    <citation type="submission" date="2019-06" db="EMBL/GenBank/DDBJ databases">
        <title>A chromosome-scale genome assembly of the striped catfish, Pangasianodon hypophthalmus.</title>
        <authorList>
            <person name="Wen M."/>
            <person name="Zahm M."/>
            <person name="Roques C."/>
            <person name="Cabau C."/>
            <person name="Klopp C."/>
            <person name="Donnadieu C."/>
            <person name="Jouanno E."/>
            <person name="Avarre J.-C."/>
            <person name="Campet M."/>
            <person name="Ha T.T.T."/>
            <person name="Dugue R."/>
            <person name="Lampietro C."/>
            <person name="Louis A."/>
            <person name="Herpin A."/>
            <person name="Echchiki A."/>
            <person name="Berthelot C."/>
            <person name="Parey E."/>
            <person name="Roest-Crollius H."/>
            <person name="Braasch I."/>
            <person name="Postlethwait J."/>
            <person name="Bobe J."/>
            <person name="Montfort J."/>
            <person name="Bouchez O."/>
            <person name="Begum T."/>
            <person name="Schartl M."/>
            <person name="Guiguen Y."/>
        </authorList>
    </citation>
    <scope>NUCLEOTIDE SEQUENCE [LARGE SCALE GENOMIC DNA]</scope>
    <source>
        <strain evidence="4 5">Indonesia</strain>
        <tissue evidence="4">Blood</tissue>
    </source>
</reference>
<keyword evidence="5" id="KW-1185">Reference proteome</keyword>
<proteinExistence type="predicted"/>
<feature type="compositionally biased region" description="Polar residues" evidence="1">
    <location>
        <begin position="505"/>
        <end position="517"/>
    </location>
</feature>
<protein>
    <recommendedName>
        <fullName evidence="6">Receptor-interacting serine/threonine-protein kinase 1</fullName>
    </recommendedName>
</protein>
<dbReference type="GO" id="GO:0009893">
    <property type="term" value="P:positive regulation of metabolic process"/>
    <property type="evidence" value="ECO:0007669"/>
    <property type="project" value="UniProtKB-ARBA"/>
</dbReference>
<dbReference type="PANTHER" id="PTHR44329:SF6">
    <property type="entry name" value="RECEPTOR-INTERACTING SERINE_THREONINE-PROTEIN KINASE 1"/>
    <property type="match status" value="1"/>
</dbReference>
<dbReference type="InterPro" id="IPR025735">
    <property type="entry name" value="RHIM"/>
</dbReference>
<dbReference type="PROSITE" id="PS50011">
    <property type="entry name" value="PROTEIN_KINASE_DOM"/>
    <property type="match status" value="1"/>
</dbReference>
<dbReference type="InterPro" id="IPR011009">
    <property type="entry name" value="Kinase-like_dom_sf"/>
</dbReference>
<dbReference type="GO" id="GO:0031349">
    <property type="term" value="P:positive regulation of defense response"/>
    <property type="evidence" value="ECO:0007669"/>
    <property type="project" value="UniProtKB-ARBA"/>
</dbReference>
<dbReference type="GO" id="GO:0043123">
    <property type="term" value="P:positive regulation of canonical NF-kappaB signal transduction"/>
    <property type="evidence" value="ECO:0007669"/>
    <property type="project" value="UniProtKB-ARBA"/>
</dbReference>
<dbReference type="SUPFAM" id="SSF56112">
    <property type="entry name" value="Protein kinase-like (PK-like)"/>
    <property type="match status" value="1"/>
</dbReference>
<dbReference type="FunFam" id="1.10.510.10:FF:000472">
    <property type="entry name" value="Receptor interacting serine/threonine kinase 1"/>
    <property type="match status" value="1"/>
</dbReference>
<dbReference type="InterPro" id="IPR000719">
    <property type="entry name" value="Prot_kinase_dom"/>
</dbReference>
<dbReference type="OrthoDB" id="535509at2759"/>
<dbReference type="EMBL" id="VFJC01000005">
    <property type="protein sequence ID" value="KAB5579027.1"/>
    <property type="molecule type" value="Genomic_DNA"/>
</dbReference>
<dbReference type="InterPro" id="IPR011029">
    <property type="entry name" value="DEATH-like_dom_sf"/>
</dbReference>
<dbReference type="PANTHER" id="PTHR44329">
    <property type="entry name" value="SERINE/THREONINE-PROTEIN KINASE TNNI3K-RELATED"/>
    <property type="match status" value="1"/>
</dbReference>
<gene>
    <name evidence="4" type="ORF">PHYPO_G00189890</name>
</gene>
<feature type="compositionally biased region" description="Low complexity" evidence="1">
    <location>
        <begin position="451"/>
        <end position="463"/>
    </location>
</feature>
<dbReference type="Pfam" id="PF12721">
    <property type="entry name" value="RHIM"/>
    <property type="match status" value="1"/>
</dbReference>
<feature type="region of interest" description="Disordered" evidence="1">
    <location>
        <begin position="561"/>
        <end position="581"/>
    </location>
</feature>
<dbReference type="GO" id="GO:0005524">
    <property type="term" value="F:ATP binding"/>
    <property type="evidence" value="ECO:0007669"/>
    <property type="project" value="InterPro"/>
</dbReference>
<feature type="region of interest" description="Disordered" evidence="1">
    <location>
        <begin position="375"/>
        <end position="395"/>
    </location>
</feature>
<dbReference type="Pfam" id="PF07714">
    <property type="entry name" value="PK_Tyr_Ser-Thr"/>
    <property type="match status" value="1"/>
</dbReference>
<dbReference type="SMART" id="SM00005">
    <property type="entry name" value="DEATH"/>
    <property type="match status" value="1"/>
</dbReference>
<dbReference type="GO" id="GO:0004706">
    <property type="term" value="F:JUN kinase kinase kinase activity"/>
    <property type="evidence" value="ECO:0007669"/>
    <property type="project" value="TreeGrafter"/>
</dbReference>
<dbReference type="SMART" id="SM00220">
    <property type="entry name" value="S_TKc"/>
    <property type="match status" value="1"/>
</dbReference>
<name>A0A5N5PJJ6_PANHP</name>
<dbReference type="InterPro" id="IPR001245">
    <property type="entry name" value="Ser-Thr/Tyr_kinase_cat_dom"/>
</dbReference>
<evidence type="ECO:0008006" key="6">
    <source>
        <dbReference type="Google" id="ProtNLM"/>
    </source>
</evidence>
<organism evidence="4 5">
    <name type="scientific">Pangasianodon hypophthalmus</name>
    <name type="common">Striped catfish</name>
    <name type="synonym">Helicophagus hypophthalmus</name>
    <dbReference type="NCBI Taxonomy" id="310915"/>
    <lineage>
        <taxon>Eukaryota</taxon>
        <taxon>Metazoa</taxon>
        <taxon>Chordata</taxon>
        <taxon>Craniata</taxon>
        <taxon>Vertebrata</taxon>
        <taxon>Euteleostomi</taxon>
        <taxon>Actinopterygii</taxon>
        <taxon>Neopterygii</taxon>
        <taxon>Teleostei</taxon>
        <taxon>Ostariophysi</taxon>
        <taxon>Siluriformes</taxon>
        <taxon>Pangasiidae</taxon>
        <taxon>Pangasianodon</taxon>
    </lineage>
</organism>
<evidence type="ECO:0000313" key="5">
    <source>
        <dbReference type="Proteomes" id="UP000327468"/>
    </source>
</evidence>
<evidence type="ECO:0000313" key="4">
    <source>
        <dbReference type="EMBL" id="KAB5579027.1"/>
    </source>
</evidence>
<dbReference type="Proteomes" id="UP000327468">
    <property type="component" value="Chromosome 4"/>
</dbReference>
<evidence type="ECO:0000259" key="3">
    <source>
        <dbReference type="PROSITE" id="PS50017"/>
    </source>
</evidence>
<feature type="region of interest" description="Disordered" evidence="1">
    <location>
        <begin position="443"/>
        <end position="517"/>
    </location>
</feature>
<dbReference type="AlphaFoldDB" id="A0A5N5PJJ6"/>
<dbReference type="InterPro" id="IPR000488">
    <property type="entry name" value="Death_dom"/>
</dbReference>